<feature type="signal peptide" evidence="3">
    <location>
        <begin position="1"/>
        <end position="23"/>
    </location>
</feature>
<accession>A0A9W3CYG4</accession>
<dbReference type="GO" id="GO:0009423">
    <property type="term" value="P:chorismate biosynthetic process"/>
    <property type="evidence" value="ECO:0007669"/>
    <property type="project" value="TreeGrafter"/>
</dbReference>
<dbReference type="AlphaFoldDB" id="A0A9W3CYG4"/>
<evidence type="ECO:0000313" key="6">
    <source>
        <dbReference type="RefSeq" id="XP_056856647.1"/>
    </source>
</evidence>
<dbReference type="OrthoDB" id="1729861at2759"/>
<gene>
    <name evidence="6" type="primary">LOC130506058</name>
</gene>
<feature type="domain" description="Enolpyruvate transferase" evidence="4">
    <location>
        <begin position="6"/>
        <end position="136"/>
    </location>
</feature>
<dbReference type="SUPFAM" id="SSF55205">
    <property type="entry name" value="EPT/RTPC-like"/>
    <property type="match status" value="1"/>
</dbReference>
<keyword evidence="1" id="KW-0808">Transferase</keyword>
<protein>
    <submittedName>
        <fullName evidence="6">3-phosphoshikimate 1-carboxyvinyltransferase, chloroplastic-like</fullName>
    </submittedName>
</protein>
<dbReference type="GeneID" id="130506058"/>
<feature type="chain" id="PRO_5040824228" evidence="3">
    <location>
        <begin position="24"/>
        <end position="142"/>
    </location>
</feature>
<sequence>MRGEAISSQYLTALLMAAPLALGDVEIEIIDKMISVPYVEMTLKVMERFGVSAEHSDSCDRTLSRDGQKYKSPGNANVEGEGDASSANYFLAGANITGETVIVEGCGTASLQRDVKFAEFLEKMGCKVSWTENSLIDHLEML</sequence>
<feature type="region of interest" description="Disordered" evidence="2">
    <location>
        <begin position="57"/>
        <end position="79"/>
    </location>
</feature>
<dbReference type="KEGG" id="rsz:130506058"/>
<evidence type="ECO:0000259" key="4">
    <source>
        <dbReference type="Pfam" id="PF00275"/>
    </source>
</evidence>
<dbReference type="Gene3D" id="3.65.10.10">
    <property type="entry name" value="Enolpyruvate transferase domain"/>
    <property type="match status" value="2"/>
</dbReference>
<reference evidence="6" key="1">
    <citation type="submission" date="2025-08" db="UniProtKB">
        <authorList>
            <consortium name="RefSeq"/>
        </authorList>
    </citation>
    <scope>IDENTIFICATION</scope>
    <source>
        <tissue evidence="6">Leaf</tissue>
    </source>
</reference>
<dbReference type="Proteomes" id="UP000504610">
    <property type="component" value="Unplaced"/>
</dbReference>
<dbReference type="InterPro" id="IPR036968">
    <property type="entry name" value="Enolpyruvate_Tfrase_sf"/>
</dbReference>
<evidence type="ECO:0000256" key="3">
    <source>
        <dbReference type="SAM" id="SignalP"/>
    </source>
</evidence>
<dbReference type="PANTHER" id="PTHR21090:SF5">
    <property type="entry name" value="PENTAFUNCTIONAL AROM POLYPEPTIDE"/>
    <property type="match status" value="1"/>
</dbReference>
<dbReference type="GO" id="GO:0003866">
    <property type="term" value="F:3-phosphoshikimate 1-carboxyvinyltransferase activity"/>
    <property type="evidence" value="ECO:0007669"/>
    <property type="project" value="TreeGrafter"/>
</dbReference>
<dbReference type="InterPro" id="IPR013792">
    <property type="entry name" value="RNA3'P_cycl/enolpyr_Trfase_a/b"/>
</dbReference>
<keyword evidence="5" id="KW-1185">Reference proteome</keyword>
<dbReference type="PANTHER" id="PTHR21090">
    <property type="entry name" value="AROM/DEHYDROQUINATE SYNTHASE"/>
    <property type="match status" value="1"/>
</dbReference>
<dbReference type="RefSeq" id="XP_056856647.1">
    <property type="nucleotide sequence ID" value="XM_057000667.1"/>
</dbReference>
<name>A0A9W3CYG4_RAPSA</name>
<feature type="compositionally biased region" description="Basic and acidic residues" evidence="2">
    <location>
        <begin position="57"/>
        <end position="69"/>
    </location>
</feature>
<dbReference type="InterPro" id="IPR001986">
    <property type="entry name" value="Enolpyruvate_Tfrase_dom"/>
</dbReference>
<evidence type="ECO:0000256" key="2">
    <source>
        <dbReference type="SAM" id="MobiDB-lite"/>
    </source>
</evidence>
<proteinExistence type="predicted"/>
<evidence type="ECO:0000256" key="1">
    <source>
        <dbReference type="ARBA" id="ARBA00022679"/>
    </source>
</evidence>
<dbReference type="Pfam" id="PF00275">
    <property type="entry name" value="EPSP_synthase"/>
    <property type="match status" value="1"/>
</dbReference>
<evidence type="ECO:0000313" key="5">
    <source>
        <dbReference type="Proteomes" id="UP000504610"/>
    </source>
</evidence>
<organism evidence="5 6">
    <name type="scientific">Raphanus sativus</name>
    <name type="common">Radish</name>
    <name type="synonym">Raphanus raphanistrum var. sativus</name>
    <dbReference type="NCBI Taxonomy" id="3726"/>
    <lineage>
        <taxon>Eukaryota</taxon>
        <taxon>Viridiplantae</taxon>
        <taxon>Streptophyta</taxon>
        <taxon>Embryophyta</taxon>
        <taxon>Tracheophyta</taxon>
        <taxon>Spermatophyta</taxon>
        <taxon>Magnoliopsida</taxon>
        <taxon>eudicotyledons</taxon>
        <taxon>Gunneridae</taxon>
        <taxon>Pentapetalae</taxon>
        <taxon>rosids</taxon>
        <taxon>malvids</taxon>
        <taxon>Brassicales</taxon>
        <taxon>Brassicaceae</taxon>
        <taxon>Brassiceae</taxon>
        <taxon>Raphanus</taxon>
    </lineage>
</organism>
<keyword evidence="3" id="KW-0732">Signal</keyword>